<proteinExistence type="predicted"/>
<keyword evidence="2" id="KW-1185">Reference proteome</keyword>
<protein>
    <submittedName>
        <fullName evidence="1">Uncharacterized protein</fullName>
    </submittedName>
</protein>
<evidence type="ECO:0000313" key="2">
    <source>
        <dbReference type="Proteomes" id="UP000660339"/>
    </source>
</evidence>
<dbReference type="RefSeq" id="WP_166378854.1">
    <property type="nucleotide sequence ID" value="NZ_BAAATT010000005.1"/>
</dbReference>
<gene>
    <name evidence="1" type="ORF">Cme02nite_49070</name>
</gene>
<reference evidence="1" key="1">
    <citation type="submission" date="2021-01" db="EMBL/GenBank/DDBJ databases">
        <title>Whole genome shotgun sequence of Catellatospora methionotrophica NBRC 14553.</title>
        <authorList>
            <person name="Komaki H."/>
            <person name="Tamura T."/>
        </authorList>
    </citation>
    <scope>NUCLEOTIDE SEQUENCE</scope>
    <source>
        <strain evidence="1">NBRC 14553</strain>
    </source>
</reference>
<name>A0A8J3LPL8_9ACTN</name>
<dbReference type="Proteomes" id="UP000660339">
    <property type="component" value="Unassembled WGS sequence"/>
</dbReference>
<sequence>MTTAVRDDVHFADFGKEMWDFLTGRHASISYRFRDMEVQVPRSTGTDSPRAIWVLNGALEITTSDGDDAARR</sequence>
<organism evidence="1 2">
    <name type="scientific">Catellatospora methionotrophica</name>
    <dbReference type="NCBI Taxonomy" id="121620"/>
    <lineage>
        <taxon>Bacteria</taxon>
        <taxon>Bacillati</taxon>
        <taxon>Actinomycetota</taxon>
        <taxon>Actinomycetes</taxon>
        <taxon>Micromonosporales</taxon>
        <taxon>Micromonosporaceae</taxon>
        <taxon>Catellatospora</taxon>
    </lineage>
</organism>
<dbReference type="AlphaFoldDB" id="A0A8J3LPL8"/>
<evidence type="ECO:0000313" key="1">
    <source>
        <dbReference type="EMBL" id="GIG16575.1"/>
    </source>
</evidence>
<accession>A0A8J3LPL8</accession>
<dbReference type="EMBL" id="BONJ01000028">
    <property type="protein sequence ID" value="GIG16575.1"/>
    <property type="molecule type" value="Genomic_DNA"/>
</dbReference>
<comment type="caution">
    <text evidence="1">The sequence shown here is derived from an EMBL/GenBank/DDBJ whole genome shotgun (WGS) entry which is preliminary data.</text>
</comment>